<proteinExistence type="inferred from homology"/>
<dbReference type="RefSeq" id="XP_056547542.1">
    <property type="nucleotide sequence ID" value="XM_056683936.1"/>
</dbReference>
<evidence type="ECO:0000256" key="2">
    <source>
        <dbReference type="ARBA" id="ARBA00022692"/>
    </source>
</evidence>
<keyword evidence="4 6" id="KW-0472">Membrane</keyword>
<reference evidence="8" key="2">
    <citation type="journal article" date="2023" name="IMA Fungus">
        <title>Comparative genomic study of the Penicillium genus elucidates a diverse pangenome and 15 lateral gene transfer events.</title>
        <authorList>
            <person name="Petersen C."/>
            <person name="Sorensen T."/>
            <person name="Nielsen M.R."/>
            <person name="Sondergaard T.E."/>
            <person name="Sorensen J.L."/>
            <person name="Fitzpatrick D.A."/>
            <person name="Frisvad J.C."/>
            <person name="Nielsen K.L."/>
        </authorList>
    </citation>
    <scope>NUCLEOTIDE SEQUENCE</scope>
    <source>
        <strain evidence="8">IBT 26290</strain>
    </source>
</reference>
<organism evidence="8 9">
    <name type="scientific">Penicillium canariense</name>
    <dbReference type="NCBI Taxonomy" id="189055"/>
    <lineage>
        <taxon>Eukaryota</taxon>
        <taxon>Fungi</taxon>
        <taxon>Dikarya</taxon>
        <taxon>Ascomycota</taxon>
        <taxon>Pezizomycotina</taxon>
        <taxon>Eurotiomycetes</taxon>
        <taxon>Eurotiomycetidae</taxon>
        <taxon>Eurotiales</taxon>
        <taxon>Aspergillaceae</taxon>
        <taxon>Penicillium</taxon>
    </lineage>
</organism>
<evidence type="ECO:0000256" key="5">
    <source>
        <dbReference type="ARBA" id="ARBA00038359"/>
    </source>
</evidence>
<feature type="transmembrane region" description="Helical" evidence="6">
    <location>
        <begin position="146"/>
        <end position="168"/>
    </location>
</feature>
<feature type="transmembrane region" description="Helical" evidence="6">
    <location>
        <begin position="188"/>
        <end position="211"/>
    </location>
</feature>
<dbReference type="Proteomes" id="UP001149163">
    <property type="component" value="Unassembled WGS sequence"/>
</dbReference>
<comment type="subcellular location">
    <subcellularLocation>
        <location evidence="1">Membrane</location>
        <topology evidence="1">Multi-pass membrane protein</topology>
    </subcellularLocation>
</comment>
<dbReference type="PANTHER" id="PTHR33048:SF47">
    <property type="entry name" value="INTEGRAL MEMBRANE PROTEIN-RELATED"/>
    <property type="match status" value="1"/>
</dbReference>
<accession>A0A9W9IGP7</accession>
<evidence type="ECO:0000259" key="7">
    <source>
        <dbReference type="Pfam" id="PF20684"/>
    </source>
</evidence>
<evidence type="ECO:0000256" key="3">
    <source>
        <dbReference type="ARBA" id="ARBA00022989"/>
    </source>
</evidence>
<sequence>MTPPLGTLVHVLGHNWLGKADIALQTILLAISFVVVGVRLWSRRLQQDSLQGNDWLVVAATAMLTSTIQILIVGRYIVELFLILLCGMGLHAAEVARVGGPEAFVRFDQLTYAGDLLWITSVALIQLSLLHYYLRRFPRQVIIWPAYIMMGLCSALWVASLFATAFFCTPPKKIWLPDVQGHCGNRKLLHTGSSVSVVILNGLILLLPSPVIRDMRLSRARKIALGCIFILGLIIIAISAIRIKVEFDLDPEDPTYSSARKSLLSSIIPLLGIIVASLPMLPPAVERIFGTSIFSSTVDGSSGGPVSPRYWKTTILSGTQMEETEIPLVTVTMPPMAKKLSELAHGQIKITSDWEIHSARNSARLARYSLGRG</sequence>
<keyword evidence="3 6" id="KW-1133">Transmembrane helix</keyword>
<dbReference type="Pfam" id="PF20684">
    <property type="entry name" value="Fung_rhodopsin"/>
    <property type="match status" value="1"/>
</dbReference>
<dbReference type="GO" id="GO:0016020">
    <property type="term" value="C:membrane"/>
    <property type="evidence" value="ECO:0007669"/>
    <property type="project" value="UniProtKB-SubCell"/>
</dbReference>
<evidence type="ECO:0000313" key="9">
    <source>
        <dbReference type="Proteomes" id="UP001149163"/>
    </source>
</evidence>
<dbReference type="EMBL" id="JAPQKN010000001">
    <property type="protein sequence ID" value="KAJ5175934.1"/>
    <property type="molecule type" value="Genomic_DNA"/>
</dbReference>
<dbReference type="GeneID" id="81423112"/>
<feature type="domain" description="Rhodopsin" evidence="7">
    <location>
        <begin position="38"/>
        <end position="286"/>
    </location>
</feature>
<dbReference type="OrthoDB" id="5329176at2759"/>
<feature type="transmembrane region" description="Helical" evidence="6">
    <location>
        <begin position="54"/>
        <end position="78"/>
    </location>
</feature>
<name>A0A9W9IGP7_9EURO</name>
<dbReference type="PANTHER" id="PTHR33048">
    <property type="entry name" value="PTH11-LIKE INTEGRAL MEMBRANE PROTEIN (AFU_ORTHOLOGUE AFUA_5G11245)"/>
    <property type="match status" value="1"/>
</dbReference>
<keyword evidence="9" id="KW-1185">Reference proteome</keyword>
<reference evidence="8" key="1">
    <citation type="submission" date="2022-11" db="EMBL/GenBank/DDBJ databases">
        <authorList>
            <person name="Petersen C."/>
        </authorList>
    </citation>
    <scope>NUCLEOTIDE SEQUENCE</scope>
    <source>
        <strain evidence="8">IBT 26290</strain>
    </source>
</reference>
<evidence type="ECO:0000313" key="8">
    <source>
        <dbReference type="EMBL" id="KAJ5175934.1"/>
    </source>
</evidence>
<evidence type="ECO:0000256" key="1">
    <source>
        <dbReference type="ARBA" id="ARBA00004141"/>
    </source>
</evidence>
<dbReference type="AlphaFoldDB" id="A0A9W9IGP7"/>
<protein>
    <recommendedName>
        <fullName evidence="7">Rhodopsin domain-containing protein</fullName>
    </recommendedName>
</protein>
<dbReference type="InterPro" id="IPR049326">
    <property type="entry name" value="Rhodopsin_dom_fungi"/>
</dbReference>
<evidence type="ECO:0000256" key="6">
    <source>
        <dbReference type="SAM" id="Phobius"/>
    </source>
</evidence>
<keyword evidence="2 6" id="KW-0812">Transmembrane</keyword>
<evidence type="ECO:0000256" key="4">
    <source>
        <dbReference type="ARBA" id="ARBA00023136"/>
    </source>
</evidence>
<feature type="transmembrane region" description="Helical" evidence="6">
    <location>
        <begin position="223"/>
        <end position="243"/>
    </location>
</feature>
<comment type="caution">
    <text evidence="8">The sequence shown here is derived from an EMBL/GenBank/DDBJ whole genome shotgun (WGS) entry which is preliminary data.</text>
</comment>
<comment type="similarity">
    <text evidence="5">Belongs to the SAT4 family.</text>
</comment>
<feature type="transmembrane region" description="Helical" evidence="6">
    <location>
        <begin position="22"/>
        <end position="42"/>
    </location>
</feature>
<dbReference type="InterPro" id="IPR052337">
    <property type="entry name" value="SAT4-like"/>
</dbReference>
<gene>
    <name evidence="8" type="ORF">N7482_001811</name>
</gene>
<feature type="transmembrane region" description="Helical" evidence="6">
    <location>
        <begin position="263"/>
        <end position="281"/>
    </location>
</feature>
<feature type="transmembrane region" description="Helical" evidence="6">
    <location>
        <begin position="116"/>
        <end position="134"/>
    </location>
</feature>